<gene>
    <name evidence="1" type="ORF">FHP24_11540</name>
</gene>
<dbReference type="Proteomes" id="UP000311605">
    <property type="component" value="Unassembled WGS sequence"/>
</dbReference>
<comment type="caution">
    <text evidence="1">The sequence shown here is derived from an EMBL/GenBank/DDBJ whole genome shotgun (WGS) entry which is preliminary data.</text>
</comment>
<dbReference type="AlphaFoldDB" id="A0A5C4XIZ9"/>
<protein>
    <submittedName>
        <fullName evidence="1">Acetyl-CoA carboxylase</fullName>
    </submittedName>
</protein>
<evidence type="ECO:0000313" key="2">
    <source>
        <dbReference type="Proteomes" id="UP000311605"/>
    </source>
</evidence>
<reference evidence="1 2" key="1">
    <citation type="submission" date="2019-06" db="EMBL/GenBank/DDBJ databases">
        <title>The draft genome of Rhizobium smilacinae PTYR-5.</title>
        <authorList>
            <person name="Liu L."/>
            <person name="Li L."/>
            <person name="Zhang X."/>
        </authorList>
    </citation>
    <scope>NUCLEOTIDE SEQUENCE [LARGE SCALE GENOMIC DNA]</scope>
    <source>
        <strain evidence="1 2">PTYR-5</strain>
    </source>
</reference>
<dbReference type="OrthoDB" id="7282653at2"/>
<evidence type="ECO:0000313" key="1">
    <source>
        <dbReference type="EMBL" id="TNM63443.1"/>
    </source>
</evidence>
<name>A0A5C4XIZ9_9HYPH</name>
<organism evidence="1 2">
    <name type="scientific">Aliirhizobium smilacinae</name>
    <dbReference type="NCBI Taxonomy" id="1395944"/>
    <lineage>
        <taxon>Bacteria</taxon>
        <taxon>Pseudomonadati</taxon>
        <taxon>Pseudomonadota</taxon>
        <taxon>Alphaproteobacteria</taxon>
        <taxon>Hyphomicrobiales</taxon>
        <taxon>Rhizobiaceae</taxon>
        <taxon>Aliirhizobium</taxon>
    </lineage>
</organism>
<proteinExistence type="predicted"/>
<dbReference type="EMBL" id="VDMN01000002">
    <property type="protein sequence ID" value="TNM63443.1"/>
    <property type="molecule type" value="Genomic_DNA"/>
</dbReference>
<accession>A0A5C4XIZ9</accession>
<sequence length="137" mass="14176">MSKLDLSDPAIIERLTAVLEAAGVEGIEITQPDQSLLIRLSGSANGSARQMRSGKPDAAGTPVVVKAPMAGEFWPSDLSRTGAPDVSAASGTVGFLRVGPILLPLVAGPLKRLRRHLAEQGTIVGFGDPIAEVEPEA</sequence>
<keyword evidence="2" id="KW-1185">Reference proteome</keyword>
<dbReference type="RefSeq" id="WP_139676354.1">
    <property type="nucleotide sequence ID" value="NZ_VDMN01000002.1"/>
</dbReference>